<dbReference type="Pfam" id="PF00182">
    <property type="entry name" value="Glyco_hydro_19"/>
    <property type="match status" value="1"/>
</dbReference>
<dbReference type="GO" id="GO:0006032">
    <property type="term" value="P:chitin catabolic process"/>
    <property type="evidence" value="ECO:0007669"/>
    <property type="project" value="InterPro"/>
</dbReference>
<dbReference type="GO" id="GO:0016998">
    <property type="term" value="P:cell wall macromolecule catabolic process"/>
    <property type="evidence" value="ECO:0007669"/>
    <property type="project" value="InterPro"/>
</dbReference>
<keyword evidence="3" id="KW-0732">Signal</keyword>
<gene>
    <name evidence="5" type="ORF">BB559_001227</name>
</gene>
<evidence type="ECO:0000256" key="3">
    <source>
        <dbReference type="SAM" id="SignalP"/>
    </source>
</evidence>
<dbReference type="PANTHER" id="PTHR22595">
    <property type="entry name" value="CHITINASE-RELATED"/>
    <property type="match status" value="1"/>
</dbReference>
<keyword evidence="1" id="KW-0611">Plant defense</keyword>
<feature type="signal peptide" evidence="3">
    <location>
        <begin position="1"/>
        <end position="18"/>
    </location>
</feature>
<feature type="chain" id="PRO_5015451224" description="Glycoside hydrolase family 19 catalytic domain-containing protein" evidence="3">
    <location>
        <begin position="19"/>
        <end position="229"/>
    </location>
</feature>
<accession>A0A2T9Z2M5</accession>
<dbReference type="EMBL" id="MBFT01000066">
    <property type="protein sequence ID" value="PVU98832.1"/>
    <property type="molecule type" value="Genomic_DNA"/>
</dbReference>
<evidence type="ECO:0000256" key="2">
    <source>
        <dbReference type="ARBA" id="ARBA00023157"/>
    </source>
</evidence>
<comment type="caution">
    <text evidence="5">The sequence shown here is derived from an EMBL/GenBank/DDBJ whole genome shotgun (WGS) entry which is preliminary data.</text>
</comment>
<name>A0A2T9Z2M5_9FUNG</name>
<evidence type="ECO:0000259" key="4">
    <source>
        <dbReference type="Pfam" id="PF00182"/>
    </source>
</evidence>
<keyword evidence="2" id="KW-1015">Disulfide bond</keyword>
<dbReference type="OrthoDB" id="5985073at2759"/>
<evidence type="ECO:0000313" key="5">
    <source>
        <dbReference type="EMBL" id="PVU98832.1"/>
    </source>
</evidence>
<dbReference type="GO" id="GO:0006952">
    <property type="term" value="P:defense response"/>
    <property type="evidence" value="ECO:0007669"/>
    <property type="project" value="UniProtKB-KW"/>
</dbReference>
<sequence>MRAVLTVFILATNTFCSTRNVIARQISGEKNNLGLTCDMFYKAVISSGYPKPLQTQCNSFLKGSGESEIANKMESAMFLSQTLWESDGLRAKEEYLCKTTNCHKLYRLSSDVGNSSYHGRGYIQLTWSYNYEAASFALFGDDRLLKNPDLVSKNEKISWDVSFWYWGSWVRTNSDVLKGKFGASTKMINGALECNGADKTKAKKRFEIYKKVLAVFEPKLKPIENGCYN</sequence>
<protein>
    <recommendedName>
        <fullName evidence="4">Glycoside hydrolase family 19 catalytic domain-containing protein</fullName>
    </recommendedName>
</protein>
<dbReference type="InterPro" id="IPR000726">
    <property type="entry name" value="Glyco_hydro_19_cat"/>
</dbReference>
<dbReference type="STRING" id="61424.A0A2T9Z2M5"/>
<dbReference type="Proteomes" id="UP000245699">
    <property type="component" value="Unassembled WGS sequence"/>
</dbReference>
<dbReference type="AlphaFoldDB" id="A0A2T9Z2M5"/>
<dbReference type="InterPro" id="IPR023346">
    <property type="entry name" value="Lysozyme-like_dom_sf"/>
</dbReference>
<keyword evidence="6" id="KW-1185">Reference proteome</keyword>
<dbReference type="CDD" id="cd00325">
    <property type="entry name" value="chitinase_GH19"/>
    <property type="match status" value="1"/>
</dbReference>
<dbReference type="GO" id="GO:0004568">
    <property type="term" value="F:chitinase activity"/>
    <property type="evidence" value="ECO:0007669"/>
    <property type="project" value="InterPro"/>
</dbReference>
<evidence type="ECO:0000313" key="6">
    <source>
        <dbReference type="Proteomes" id="UP000245699"/>
    </source>
</evidence>
<organism evidence="5 6">
    <name type="scientific">Furculomyces boomerangus</name>
    <dbReference type="NCBI Taxonomy" id="61424"/>
    <lineage>
        <taxon>Eukaryota</taxon>
        <taxon>Fungi</taxon>
        <taxon>Fungi incertae sedis</taxon>
        <taxon>Zoopagomycota</taxon>
        <taxon>Kickxellomycotina</taxon>
        <taxon>Harpellomycetes</taxon>
        <taxon>Harpellales</taxon>
        <taxon>Harpellaceae</taxon>
        <taxon>Furculomyces</taxon>
    </lineage>
</organism>
<reference evidence="5 6" key="1">
    <citation type="journal article" date="2018" name="MBio">
        <title>Comparative Genomics Reveals the Core Gene Toolbox for the Fungus-Insect Symbiosis.</title>
        <authorList>
            <person name="Wang Y."/>
            <person name="Stata M."/>
            <person name="Wang W."/>
            <person name="Stajich J.E."/>
            <person name="White M.M."/>
            <person name="Moncalvo J.M."/>
        </authorList>
    </citation>
    <scope>NUCLEOTIDE SEQUENCE [LARGE SCALE GENOMIC DNA]</scope>
    <source>
        <strain evidence="5 6">AUS-77-4</strain>
    </source>
</reference>
<dbReference type="SUPFAM" id="SSF53955">
    <property type="entry name" value="Lysozyme-like"/>
    <property type="match status" value="1"/>
</dbReference>
<evidence type="ECO:0000256" key="1">
    <source>
        <dbReference type="ARBA" id="ARBA00022821"/>
    </source>
</evidence>
<feature type="domain" description="Glycoside hydrolase family 19 catalytic" evidence="4">
    <location>
        <begin position="69"/>
        <end position="167"/>
    </location>
</feature>
<proteinExistence type="predicted"/>
<dbReference type="PANTHER" id="PTHR22595:SF79">
    <property type="entry name" value="CHITINASE 12"/>
    <property type="match status" value="1"/>
</dbReference>
<dbReference type="Gene3D" id="3.30.20.10">
    <property type="entry name" value="Endochitinase, domain 2"/>
    <property type="match status" value="1"/>
</dbReference>
<dbReference type="Gene3D" id="1.10.530.10">
    <property type="match status" value="1"/>
</dbReference>